<feature type="domain" description="NAD(P)-binding" evidence="1">
    <location>
        <begin position="8"/>
        <end position="184"/>
    </location>
</feature>
<dbReference type="Proteomes" id="UP001378188">
    <property type="component" value="Unassembled WGS sequence"/>
</dbReference>
<gene>
    <name evidence="2" type="ORF">V3328_01310</name>
</gene>
<reference evidence="2 3" key="1">
    <citation type="submission" date="2024-02" db="EMBL/GenBank/DDBJ databases">
        <title>Genome analysis and characterization of Microbaculum marinisediminis sp. nov., isolated from marine sediment.</title>
        <authorList>
            <person name="Du Z.-J."/>
            <person name="Ye Y.-Q."/>
            <person name="Zhang Z.-R."/>
            <person name="Yuan S.-M."/>
            <person name="Zhang X.-Y."/>
        </authorList>
    </citation>
    <scope>NUCLEOTIDE SEQUENCE [LARGE SCALE GENOMIC DNA]</scope>
    <source>
        <strain evidence="2 3">SDUM1044001</strain>
    </source>
</reference>
<dbReference type="InterPro" id="IPR016040">
    <property type="entry name" value="NAD(P)-bd_dom"/>
</dbReference>
<dbReference type="PANTHER" id="PTHR43162">
    <property type="match status" value="1"/>
</dbReference>
<dbReference type="Gene3D" id="3.90.25.10">
    <property type="entry name" value="UDP-galactose 4-epimerase, domain 1"/>
    <property type="match status" value="1"/>
</dbReference>
<keyword evidence="3" id="KW-1185">Reference proteome</keyword>
<name>A0AAW9RMB0_9HYPH</name>
<evidence type="ECO:0000259" key="1">
    <source>
        <dbReference type="Pfam" id="PF13460"/>
    </source>
</evidence>
<dbReference type="InterPro" id="IPR051604">
    <property type="entry name" value="Ergot_Alk_Oxidoreductase"/>
</dbReference>
<evidence type="ECO:0000313" key="3">
    <source>
        <dbReference type="Proteomes" id="UP001378188"/>
    </source>
</evidence>
<proteinExistence type="predicted"/>
<dbReference type="EMBL" id="JAZHOF010000001">
    <property type="protein sequence ID" value="MEJ8570094.1"/>
    <property type="molecule type" value="Genomic_DNA"/>
</dbReference>
<dbReference type="AlphaFoldDB" id="A0AAW9RMB0"/>
<dbReference type="SUPFAM" id="SSF51735">
    <property type="entry name" value="NAD(P)-binding Rossmann-fold domains"/>
    <property type="match status" value="1"/>
</dbReference>
<organism evidence="2 3">
    <name type="scientific">Microbaculum marinum</name>
    <dbReference type="NCBI Taxonomy" id="1764581"/>
    <lineage>
        <taxon>Bacteria</taxon>
        <taxon>Pseudomonadati</taxon>
        <taxon>Pseudomonadota</taxon>
        <taxon>Alphaproteobacteria</taxon>
        <taxon>Hyphomicrobiales</taxon>
        <taxon>Tepidamorphaceae</taxon>
        <taxon>Microbaculum</taxon>
    </lineage>
</organism>
<protein>
    <submittedName>
        <fullName evidence="2">NAD(P)H-binding protein</fullName>
    </submittedName>
</protein>
<dbReference type="Gene3D" id="3.40.50.720">
    <property type="entry name" value="NAD(P)-binding Rossmann-like Domain"/>
    <property type="match status" value="1"/>
</dbReference>
<accession>A0AAW9RMB0</accession>
<sequence>MATVLVTGATGRIGSALLPLLVERDHRVLAVTRRAEAAPGLAAGGATPIVADIASPDTLRGDLGEADVVFLATADAPDQDVVEIGLIDAAAAAGRPFVVKLSAQSAGLTPPRSFGRFHRRAELALAASGLDHTILRPTFFQQSLLLFAPDIAARKRFVAPAGRGRIAMVDLEDVARAAAAAIGDRSHAGRTYTLTGPSARSMQDVAEKLSSLLGARIGYTSPPGFVARLVLPFATGMPRWKSNLVVDLFAALKAGAQQDVSADLETLTGRPGTSLDAFLEQHVEAFRPSAETL</sequence>
<evidence type="ECO:0000313" key="2">
    <source>
        <dbReference type="EMBL" id="MEJ8570094.1"/>
    </source>
</evidence>
<dbReference type="RefSeq" id="WP_340327833.1">
    <property type="nucleotide sequence ID" value="NZ_JAZHOF010000001.1"/>
</dbReference>
<dbReference type="Pfam" id="PF13460">
    <property type="entry name" value="NAD_binding_10"/>
    <property type="match status" value="1"/>
</dbReference>
<dbReference type="PANTHER" id="PTHR43162:SF1">
    <property type="entry name" value="PRESTALK A DIFFERENTIATION PROTEIN A"/>
    <property type="match status" value="1"/>
</dbReference>
<dbReference type="InterPro" id="IPR036291">
    <property type="entry name" value="NAD(P)-bd_dom_sf"/>
</dbReference>
<comment type="caution">
    <text evidence="2">The sequence shown here is derived from an EMBL/GenBank/DDBJ whole genome shotgun (WGS) entry which is preliminary data.</text>
</comment>